<evidence type="ECO:0000313" key="5">
    <source>
        <dbReference type="Proteomes" id="UP000279446"/>
    </source>
</evidence>
<dbReference type="AlphaFoldDB" id="A0A3S1C0R0"/>
<comment type="caution">
    <text evidence="4">The sequence shown here is derived from an EMBL/GenBank/DDBJ whole genome shotgun (WGS) entry which is preliminary data.</text>
</comment>
<dbReference type="Pfam" id="PF13727">
    <property type="entry name" value="CoA_binding_3"/>
    <property type="match status" value="1"/>
</dbReference>
<keyword evidence="2" id="KW-1133">Transmembrane helix</keyword>
<dbReference type="PANTHER" id="PTHR43318:SF1">
    <property type="entry name" value="POLYSACCHARIDE BIOSYNTHESIS PROTEIN EPSC-RELATED"/>
    <property type="match status" value="1"/>
</dbReference>
<dbReference type="InterPro" id="IPR003869">
    <property type="entry name" value="Polysac_CapD-like"/>
</dbReference>
<comment type="similarity">
    <text evidence="1">Belongs to the polysaccharide synthase family.</text>
</comment>
<feature type="transmembrane region" description="Helical" evidence="2">
    <location>
        <begin position="80"/>
        <end position="100"/>
    </location>
</feature>
<evidence type="ECO:0000256" key="2">
    <source>
        <dbReference type="SAM" id="Phobius"/>
    </source>
</evidence>
<proteinExistence type="inferred from homology"/>
<gene>
    <name evidence="4" type="ORF">EJP82_26145</name>
</gene>
<sequence length="639" mass="70891">MMRMRLVRLVLLDAGIVAASVWLVFLLRFDFQIPQLYIRMLPCAILIHIVVHAACSFGFKAYNSMWRYTGMGEILQLLKVSALTFVGVIVVNLSAHLLVHSYRLPISIYSAAGYVFLGVTGLRIVSRLLNDGLVPSSSGTKDSFEGNLLIVGAGKAGILVTKDIKSSRFKFMNPVAFIDDDPAKQKLEIMGLPIVGNRSFIPEAVKQLDIAFIIIALPTASQSSILDIIEICKSTNAQIKILPSMTDILDGKLAVNMIREVSVNDLLGRAPVEINNEEIRENLECETILITGAGGSIGSELCRQLAVYRPKEMLLLGHGENSIYLIEQELRRLYPDQVIHPIIADIQDVSRIESVFQTFRPSIVYHAAAHKHVPLMEMNPVEAIKNNVIGTRNVAEASDKYGVKRFILISSDKAVNPTSVMGATKRAAEMIINDQNNFSKTAFAAVRFGNVLGSRGSVIPLFKRQIENGGPVTVTHMDMVRYFMTIPEAVQLVIQASVLAQGGEVFVLDMGKPVRIYDLARDLIRLSGLEPEKDIPIVVTGIRPGEKLYEELLTEEEGLIVTKNYRIMISRPQNVSRSELNLVLGVLENLCKRYDFVPNSYQIKKLLKQLIPSYSGFQEEPQVVTHEIERVKAEAHAGI</sequence>
<dbReference type="CDD" id="cd05237">
    <property type="entry name" value="UDP_invert_4-6DH_SDR_e"/>
    <property type="match status" value="1"/>
</dbReference>
<evidence type="ECO:0000313" key="4">
    <source>
        <dbReference type="EMBL" id="RUT39417.1"/>
    </source>
</evidence>
<keyword evidence="2" id="KW-0812">Transmembrane</keyword>
<feature type="transmembrane region" description="Helical" evidence="2">
    <location>
        <begin position="37"/>
        <end position="59"/>
    </location>
</feature>
<dbReference type="Gene3D" id="3.40.50.720">
    <property type="entry name" value="NAD(P)-binding Rossmann-like Domain"/>
    <property type="match status" value="2"/>
</dbReference>
<evidence type="ECO:0000259" key="3">
    <source>
        <dbReference type="Pfam" id="PF02719"/>
    </source>
</evidence>
<dbReference type="EMBL" id="RZNY01000045">
    <property type="protein sequence ID" value="RUT39417.1"/>
    <property type="molecule type" value="Genomic_DNA"/>
</dbReference>
<dbReference type="SUPFAM" id="SSF51735">
    <property type="entry name" value="NAD(P)-binding Rossmann-fold domains"/>
    <property type="match status" value="2"/>
</dbReference>
<dbReference type="Proteomes" id="UP000279446">
    <property type="component" value="Unassembled WGS sequence"/>
</dbReference>
<organism evidence="4 5">
    <name type="scientific">Paenibacillus anaericanus</name>
    <dbReference type="NCBI Taxonomy" id="170367"/>
    <lineage>
        <taxon>Bacteria</taxon>
        <taxon>Bacillati</taxon>
        <taxon>Bacillota</taxon>
        <taxon>Bacilli</taxon>
        <taxon>Bacillales</taxon>
        <taxon>Paenibacillaceae</taxon>
        <taxon>Paenibacillus</taxon>
    </lineage>
</organism>
<feature type="transmembrane region" description="Helical" evidence="2">
    <location>
        <begin position="7"/>
        <end position="25"/>
    </location>
</feature>
<dbReference type="InterPro" id="IPR051203">
    <property type="entry name" value="Polysaccharide_Synthase-Rel"/>
</dbReference>
<dbReference type="Pfam" id="PF02719">
    <property type="entry name" value="Polysacc_synt_2"/>
    <property type="match status" value="1"/>
</dbReference>
<protein>
    <submittedName>
        <fullName evidence="4">Polysaccharide biosynthesis protein</fullName>
    </submittedName>
</protein>
<evidence type="ECO:0000256" key="1">
    <source>
        <dbReference type="ARBA" id="ARBA00007430"/>
    </source>
</evidence>
<dbReference type="InterPro" id="IPR036291">
    <property type="entry name" value="NAD(P)-bd_dom_sf"/>
</dbReference>
<dbReference type="OrthoDB" id="9803111at2"/>
<feature type="domain" description="Polysaccharide biosynthesis protein CapD-like" evidence="3">
    <location>
        <begin position="288"/>
        <end position="569"/>
    </location>
</feature>
<reference evidence="4 5" key="1">
    <citation type="submission" date="2018-12" db="EMBL/GenBank/DDBJ databases">
        <authorList>
            <person name="Sun L."/>
            <person name="Chen Z."/>
        </authorList>
    </citation>
    <scope>NUCLEOTIDE SEQUENCE [LARGE SCALE GENOMIC DNA]</scope>
    <source>
        <strain evidence="4 5">DSM 15890</strain>
    </source>
</reference>
<accession>A0A3S1C0R0</accession>
<dbReference type="PANTHER" id="PTHR43318">
    <property type="entry name" value="UDP-N-ACETYLGLUCOSAMINE 4,6-DEHYDRATASE"/>
    <property type="match status" value="1"/>
</dbReference>
<name>A0A3S1C0R0_9BACL</name>
<keyword evidence="2" id="KW-0472">Membrane</keyword>
<keyword evidence="5" id="KW-1185">Reference proteome</keyword>